<organism evidence="2 3">
    <name type="scientific">Lupinus albus</name>
    <name type="common">White lupine</name>
    <name type="synonym">Lupinus termis</name>
    <dbReference type="NCBI Taxonomy" id="3870"/>
    <lineage>
        <taxon>Eukaryota</taxon>
        <taxon>Viridiplantae</taxon>
        <taxon>Streptophyta</taxon>
        <taxon>Embryophyta</taxon>
        <taxon>Tracheophyta</taxon>
        <taxon>Spermatophyta</taxon>
        <taxon>Magnoliopsida</taxon>
        <taxon>eudicotyledons</taxon>
        <taxon>Gunneridae</taxon>
        <taxon>Pentapetalae</taxon>
        <taxon>rosids</taxon>
        <taxon>fabids</taxon>
        <taxon>Fabales</taxon>
        <taxon>Fabaceae</taxon>
        <taxon>Papilionoideae</taxon>
        <taxon>50 kb inversion clade</taxon>
        <taxon>genistoids sensu lato</taxon>
        <taxon>core genistoids</taxon>
        <taxon>Genisteae</taxon>
        <taxon>Lupinus</taxon>
    </lineage>
</organism>
<comment type="caution">
    <text evidence="2">The sequence shown here is derived from an EMBL/GenBank/DDBJ whole genome shotgun (WGS) entry which is preliminary data.</text>
</comment>
<feature type="region of interest" description="Disordered" evidence="1">
    <location>
        <begin position="103"/>
        <end position="132"/>
    </location>
</feature>
<accession>A0A6A5NYU0</accession>
<proteinExistence type="predicted"/>
<feature type="compositionally biased region" description="Polar residues" evidence="1">
    <location>
        <begin position="103"/>
        <end position="117"/>
    </location>
</feature>
<dbReference type="AlphaFoldDB" id="A0A6A5NYU0"/>
<evidence type="ECO:0000256" key="1">
    <source>
        <dbReference type="SAM" id="MobiDB-lite"/>
    </source>
</evidence>
<dbReference type="EMBL" id="WOCE01000010">
    <property type="protein sequence ID" value="KAE9605202.1"/>
    <property type="molecule type" value="Genomic_DNA"/>
</dbReference>
<gene>
    <name evidence="2" type="ORF">Lalb_Chr10g0094821</name>
</gene>
<dbReference type="Proteomes" id="UP000447434">
    <property type="component" value="Chromosome 10"/>
</dbReference>
<evidence type="ECO:0000313" key="2">
    <source>
        <dbReference type="EMBL" id="KAE9605202.1"/>
    </source>
</evidence>
<reference evidence="3" key="1">
    <citation type="journal article" date="2020" name="Nat. Commun.">
        <title>Genome sequence of the cluster root forming white lupin.</title>
        <authorList>
            <person name="Hufnagel B."/>
            <person name="Marques A."/>
            <person name="Soriano A."/>
            <person name="Marques L."/>
            <person name="Divol F."/>
            <person name="Doumas P."/>
            <person name="Sallet E."/>
            <person name="Mancinotti D."/>
            <person name="Carrere S."/>
            <person name="Marande W."/>
            <person name="Arribat S."/>
            <person name="Keller J."/>
            <person name="Huneau C."/>
            <person name="Blein T."/>
            <person name="Aime D."/>
            <person name="Laguerre M."/>
            <person name="Taylor J."/>
            <person name="Schubert V."/>
            <person name="Nelson M."/>
            <person name="Geu-Flores F."/>
            <person name="Crespi M."/>
            <person name="Gallardo-Guerrero K."/>
            <person name="Delaux P.-M."/>
            <person name="Salse J."/>
            <person name="Berges H."/>
            <person name="Guyot R."/>
            <person name="Gouzy J."/>
            <person name="Peret B."/>
        </authorList>
    </citation>
    <scope>NUCLEOTIDE SEQUENCE [LARGE SCALE GENOMIC DNA]</scope>
    <source>
        <strain evidence="3">cv. Amiga</strain>
    </source>
</reference>
<keyword evidence="3" id="KW-1185">Reference proteome</keyword>
<dbReference type="OrthoDB" id="1728197at2759"/>
<name>A0A6A5NYU0_LUPAL</name>
<evidence type="ECO:0000313" key="3">
    <source>
        <dbReference type="Proteomes" id="UP000447434"/>
    </source>
</evidence>
<sequence length="167" mass="19173">MSRARLGFYVFCRRSLLEQCYELQPTFQLLLKRPDQLALNINEITSYTERDVEDPGPRHHIHLVSGIEEMSSIIDRLYQERLTHQFVQNRSYFSHSVPSLNSDELQSRQQNVATGTPEQAEDMNIPHDSKEAEKVDNYVAVDQPESNIEDVTMVDSIAHIPNGSSMP</sequence>
<protein>
    <submittedName>
        <fullName evidence="2">Putative CWF11 family protein</fullName>
    </submittedName>
</protein>